<feature type="compositionally biased region" description="Polar residues" evidence="1">
    <location>
        <begin position="419"/>
        <end position="431"/>
    </location>
</feature>
<feature type="compositionally biased region" description="Polar residues" evidence="1">
    <location>
        <begin position="231"/>
        <end position="253"/>
    </location>
</feature>
<feature type="compositionally biased region" description="Polar residues" evidence="1">
    <location>
        <begin position="701"/>
        <end position="712"/>
    </location>
</feature>
<dbReference type="GO" id="GO:0046982">
    <property type="term" value="F:protein heterodimerization activity"/>
    <property type="evidence" value="ECO:0007669"/>
    <property type="project" value="InterPro"/>
</dbReference>
<evidence type="ECO:0000313" key="3">
    <source>
        <dbReference type="Proteomes" id="UP000054270"/>
    </source>
</evidence>
<feature type="compositionally biased region" description="Pro residues" evidence="1">
    <location>
        <begin position="665"/>
        <end position="679"/>
    </location>
</feature>
<feature type="compositionally biased region" description="Polar residues" evidence="1">
    <location>
        <begin position="269"/>
        <end position="279"/>
    </location>
</feature>
<gene>
    <name evidence="2" type="ORF">HYPSUDRAFT_31750</name>
</gene>
<feature type="compositionally biased region" description="Low complexity" evidence="1">
    <location>
        <begin position="254"/>
        <end position="267"/>
    </location>
</feature>
<dbReference type="SUPFAM" id="SSF47113">
    <property type="entry name" value="Histone-fold"/>
    <property type="match status" value="1"/>
</dbReference>
<feature type="region of interest" description="Disordered" evidence="1">
    <location>
        <begin position="294"/>
        <end position="329"/>
    </location>
</feature>
<dbReference type="EMBL" id="KN817518">
    <property type="protein sequence ID" value="KJA29758.1"/>
    <property type="molecule type" value="Genomic_DNA"/>
</dbReference>
<dbReference type="Proteomes" id="UP000054270">
    <property type="component" value="Unassembled WGS sequence"/>
</dbReference>
<feature type="compositionally biased region" description="Basic and acidic residues" evidence="1">
    <location>
        <begin position="307"/>
        <end position="316"/>
    </location>
</feature>
<accession>A0A0D2N049</accession>
<proteinExistence type="predicted"/>
<feature type="region of interest" description="Disordered" evidence="1">
    <location>
        <begin position="219"/>
        <end position="281"/>
    </location>
</feature>
<dbReference type="InterPro" id="IPR009072">
    <property type="entry name" value="Histone-fold"/>
</dbReference>
<name>A0A0D2N049_HYPSF</name>
<feature type="compositionally biased region" description="Pro residues" evidence="1">
    <location>
        <begin position="640"/>
        <end position="649"/>
    </location>
</feature>
<dbReference type="OMA" id="DDIMAGS"/>
<protein>
    <submittedName>
        <fullName evidence="2">Uncharacterized protein</fullName>
    </submittedName>
</protein>
<dbReference type="STRING" id="945553.A0A0D2N049"/>
<evidence type="ECO:0000313" key="2">
    <source>
        <dbReference type="EMBL" id="KJA29758.1"/>
    </source>
</evidence>
<evidence type="ECO:0000256" key="1">
    <source>
        <dbReference type="SAM" id="MobiDB-lite"/>
    </source>
</evidence>
<feature type="region of interest" description="Disordered" evidence="1">
    <location>
        <begin position="365"/>
        <end position="761"/>
    </location>
</feature>
<sequence length="926" mass="101494">MVSAVDGGPSYISSHSADVILSDIRPIKLKPEALRAINVLLDEFLSKILSTSCSLVPDKLRASLLSLLPTSLGKEALLEAEVELRAYWERTDPTDEVEDDARTFHLQWAFSLLRLKCEAYSTLNEQDEDPNSENRVNEMFEKVHSHPPKSILLDPAALYLTAILESMCEHILSNVGRVAARDSSRTSATVNDLFVALCEDDSIYGLFRTMKVYEQIEMMSKAPKSRRSRSFSRNDQLSMSRTSSPQQEQAGFHSSSGSRSRQSSEGQMVTMTASNSGSRASFEKARAIRMFANNKGAPDSDIQSSHNRSESLRSDNSRAVPDDDSFNPAEDAEMLREFDDLMRTTSTMKVSLTPDRLKTMEVYKQEKDQRGQARRSGTQLSSKPEPDVFSSSRTNPLPRHVDAIVEDDEDTYSPKVRTRQGSVATPPTTSFIPPVPTRSRSVSTSSGIPSHPSRKPSRNASITVAPSSFSRSTNTPDMMVQSREFRAPRVPDNNGFGGNGGFPARTRVRQRNRDSLDLDDVMNGSDGEEEQVQPQPVRQPPRSPSTPKRANGTAPVSAKTRELMDFLAEGPPEPPVSRDGRDLMNFLADGPQDFSSTVNDSTKPKGAGRLQRMISKLNLGNGEKAKPPAEQVRVVQPMIQPIPPRPPIINPQQPYGSLSSLANRPIPPRPAPPLSPPSSPSQSHDSSDENRPLRSPPPRKSFQNTTTITRNSPVVEKISSLPPSPIPAPVIANHDFSEKTTQRRPSPPQVTTNGNFRNDKQPHKEVLTDAHPVVPIRTFSNPPIRKPVPSVVPASPPSISEIDVRDMQRLLASASTADECRLIFDMFMARNGMSKAPKAQIIPYPSPTPSVVKHTARTGVDTVLENSLVELLLGGSAALDITAQPAHSISHSIDGLPQDTRNDQTQNAILPEKPASVTYPASSVGV</sequence>
<feature type="compositionally biased region" description="Polar residues" evidence="1">
    <location>
        <begin position="458"/>
        <end position="476"/>
    </location>
</feature>
<feature type="compositionally biased region" description="Low complexity" evidence="1">
    <location>
        <begin position="437"/>
        <end position="450"/>
    </location>
</feature>
<organism evidence="2 3">
    <name type="scientific">Hypholoma sublateritium (strain FD-334 SS-4)</name>
    <dbReference type="NCBI Taxonomy" id="945553"/>
    <lineage>
        <taxon>Eukaryota</taxon>
        <taxon>Fungi</taxon>
        <taxon>Dikarya</taxon>
        <taxon>Basidiomycota</taxon>
        <taxon>Agaricomycotina</taxon>
        <taxon>Agaricomycetes</taxon>
        <taxon>Agaricomycetidae</taxon>
        <taxon>Agaricales</taxon>
        <taxon>Agaricineae</taxon>
        <taxon>Strophariaceae</taxon>
        <taxon>Hypholoma</taxon>
    </lineage>
</organism>
<keyword evidence="3" id="KW-1185">Reference proteome</keyword>
<reference evidence="3" key="1">
    <citation type="submission" date="2014-04" db="EMBL/GenBank/DDBJ databases">
        <title>Evolutionary Origins and Diversification of the Mycorrhizal Mutualists.</title>
        <authorList>
            <consortium name="DOE Joint Genome Institute"/>
            <consortium name="Mycorrhizal Genomics Consortium"/>
            <person name="Kohler A."/>
            <person name="Kuo A."/>
            <person name="Nagy L.G."/>
            <person name="Floudas D."/>
            <person name="Copeland A."/>
            <person name="Barry K.W."/>
            <person name="Cichocki N."/>
            <person name="Veneault-Fourrey C."/>
            <person name="LaButti K."/>
            <person name="Lindquist E.A."/>
            <person name="Lipzen A."/>
            <person name="Lundell T."/>
            <person name="Morin E."/>
            <person name="Murat C."/>
            <person name="Riley R."/>
            <person name="Ohm R."/>
            <person name="Sun H."/>
            <person name="Tunlid A."/>
            <person name="Henrissat B."/>
            <person name="Grigoriev I.V."/>
            <person name="Hibbett D.S."/>
            <person name="Martin F."/>
        </authorList>
    </citation>
    <scope>NUCLEOTIDE SEQUENCE [LARGE SCALE GENOMIC DNA]</scope>
    <source>
        <strain evidence="3">FD-334 SS-4</strain>
    </source>
</reference>
<dbReference type="Gene3D" id="1.10.20.10">
    <property type="entry name" value="Histone, subunit A"/>
    <property type="match status" value="1"/>
</dbReference>
<dbReference type="OrthoDB" id="5382203at2759"/>
<dbReference type="AlphaFoldDB" id="A0A0D2N049"/>